<feature type="region of interest" description="Disordered" evidence="5">
    <location>
        <begin position="1"/>
        <end position="27"/>
    </location>
</feature>
<feature type="compositionally biased region" description="Gly residues" evidence="5">
    <location>
        <begin position="7"/>
        <end position="24"/>
    </location>
</feature>
<accession>A0A7J6NDY4</accession>
<dbReference type="InterPro" id="IPR000571">
    <property type="entry name" value="Znf_CCCH"/>
</dbReference>
<evidence type="ECO:0000256" key="2">
    <source>
        <dbReference type="ARBA" id="ARBA00022771"/>
    </source>
</evidence>
<feature type="domain" description="C3H1-type" evidence="6">
    <location>
        <begin position="316"/>
        <end position="343"/>
    </location>
</feature>
<proteinExistence type="predicted"/>
<name>A0A7J6NDY4_PEROL</name>
<dbReference type="SUPFAM" id="SSF90229">
    <property type="entry name" value="CCCH zinc finger"/>
    <property type="match status" value="1"/>
</dbReference>
<keyword evidence="3 4" id="KW-0862">Zinc</keyword>
<dbReference type="AlphaFoldDB" id="A0A7J6NDY4"/>
<dbReference type="Gene3D" id="4.10.1000.10">
    <property type="entry name" value="Zinc finger, CCCH-type"/>
    <property type="match status" value="1"/>
</dbReference>
<organism evidence="7 8">
    <name type="scientific">Perkinsus olseni</name>
    <name type="common">Perkinsus atlanticus</name>
    <dbReference type="NCBI Taxonomy" id="32597"/>
    <lineage>
        <taxon>Eukaryota</taxon>
        <taxon>Sar</taxon>
        <taxon>Alveolata</taxon>
        <taxon>Perkinsozoa</taxon>
        <taxon>Perkinsea</taxon>
        <taxon>Perkinsida</taxon>
        <taxon>Perkinsidae</taxon>
        <taxon>Perkinsus</taxon>
    </lineage>
</organism>
<dbReference type="Pfam" id="PF00078">
    <property type="entry name" value="RVT_1"/>
    <property type="match status" value="1"/>
</dbReference>
<sequence>MTTGNDTSGGSGGGSDGSGGGDNEGGVVAVDVAPPLHDDVVVLIRRLAPSEAVAAELSSALAKEHLISAHLLGSLPQHVKDQLGSSISIAASATLTVVCEEIGAVVKKRRKLNAEVEANRAAIPVGSIVESALKNYRSPLPASLFYGLSQSVVSAAGNVKDGCYVNFRDLLGSSENASNTKEDSSGKSQPESATSYGSARSSRCKSPSLPGFCRCALRFSSLVAGLVDPDVLGPVDIASYAQRVLSLSPMLTAEQVWAYDDMYRKSIPAMIANSSASGTPLSLRQCFVSDVNPSLLSECASRAVVASAANSQSRRSKSQELCKAFKNGHCRFGDRCHYKHDGSARPSNNAPANSDKSGRSSGRQPSSDNAKKSPAEGAGCVTSIRGVKAPQGAGVLQHVRELNEKGLRASAERSSTEGYKDGTGLLAALPSAIARGECPVDVAKIAELFRKEAQAVCDTGVLSGIHGDIEVDQLPVVAAAFDKAEASLLSELCEVLQCSPRQSECGSPVRAELGYALACALEDPDAGFFKDIDAGVRLGVDTPLKPSGIFPKAKDNRTINKAMEPFNIKRAHRNFSSVEADPAVCLVLLRREVALGRMCEVGSAGTVGGGRQAYARVGLVPKADGSYRVFEDHSFSGLNGRCKLAETCSLPRAVDLKSGLADLVNPPTVRGGCQCCPDDDGSVALSDDSYVIMKFDIEGAFKNLFLYHEDRPLTALNVGGRVFHSRALPFGASVSPYHWCRASGLVTRLTNTLLRHILRHTKFLAFIYVDDGCLVVPKACYEIACAVTFLVGLALNIRVAWKKCVLGVSSVKFIGFHLSVADRRPSVTVHEDILRSIRDILGQAFAQGCVTAKVLSKLLGKLIFATQCMKELKGFLQPLFALLKAFERAKRDGRLFSARLSKDTATRRALSFWQEVLTRPPIRALPLAASPSGLSVVAASDASTTHIAGWAATSKSGVWFRLKVSDESLGRWADYLKEGTPCHKDISFLDLLAAAATLQLCYRFSESLEASGSRDPRIFLWCDNQSVVHILSKLYSPTSLSDVLRALAKWYGRVVDKTLVAHIRSESNWLADALSRDAPVEFPPNWREERNPLEGIVDTLSSPAV</sequence>
<dbReference type="Pfam" id="PF00642">
    <property type="entry name" value="zf-CCCH"/>
    <property type="match status" value="1"/>
</dbReference>
<keyword evidence="1 4" id="KW-0479">Metal-binding</keyword>
<dbReference type="EMBL" id="JABANP010000458">
    <property type="protein sequence ID" value="KAF4682103.1"/>
    <property type="molecule type" value="Genomic_DNA"/>
</dbReference>
<dbReference type="InterPro" id="IPR052055">
    <property type="entry name" value="Hepadnavirus_pol/RT"/>
</dbReference>
<dbReference type="OrthoDB" id="3067625at2759"/>
<dbReference type="InterPro" id="IPR036855">
    <property type="entry name" value="Znf_CCCH_sf"/>
</dbReference>
<gene>
    <name evidence="7" type="ORF">FOZ60_011055</name>
</gene>
<dbReference type="InterPro" id="IPR043502">
    <property type="entry name" value="DNA/RNA_pol_sf"/>
</dbReference>
<evidence type="ECO:0000256" key="5">
    <source>
        <dbReference type="SAM" id="MobiDB-lite"/>
    </source>
</evidence>
<evidence type="ECO:0000256" key="3">
    <source>
        <dbReference type="ARBA" id="ARBA00022833"/>
    </source>
</evidence>
<reference evidence="7 8" key="1">
    <citation type="submission" date="2020-04" db="EMBL/GenBank/DDBJ databases">
        <title>Perkinsus olseni comparative genomics.</title>
        <authorList>
            <person name="Bogema D.R."/>
        </authorList>
    </citation>
    <scope>NUCLEOTIDE SEQUENCE [LARGE SCALE GENOMIC DNA]</scope>
    <source>
        <strain evidence="7">00978-12</strain>
    </source>
</reference>
<feature type="region of interest" description="Disordered" evidence="5">
    <location>
        <begin position="175"/>
        <end position="206"/>
    </location>
</feature>
<dbReference type="InterPro" id="IPR000477">
    <property type="entry name" value="RT_dom"/>
</dbReference>
<dbReference type="Proteomes" id="UP000541610">
    <property type="component" value="Unassembled WGS sequence"/>
</dbReference>
<evidence type="ECO:0000256" key="4">
    <source>
        <dbReference type="PROSITE-ProRule" id="PRU00723"/>
    </source>
</evidence>
<comment type="caution">
    <text evidence="7">The sequence shown here is derived from an EMBL/GenBank/DDBJ whole genome shotgun (WGS) entry which is preliminary data.</text>
</comment>
<protein>
    <recommendedName>
        <fullName evidence="6">C3H1-type domain-containing protein</fullName>
    </recommendedName>
</protein>
<evidence type="ECO:0000259" key="6">
    <source>
        <dbReference type="PROSITE" id="PS50103"/>
    </source>
</evidence>
<evidence type="ECO:0000313" key="7">
    <source>
        <dbReference type="EMBL" id="KAF4682103.1"/>
    </source>
</evidence>
<dbReference type="PANTHER" id="PTHR33050:SF7">
    <property type="entry name" value="RIBONUCLEASE H"/>
    <property type="match status" value="1"/>
</dbReference>
<evidence type="ECO:0000256" key="1">
    <source>
        <dbReference type="ARBA" id="ARBA00022723"/>
    </source>
</evidence>
<evidence type="ECO:0000313" key="8">
    <source>
        <dbReference type="Proteomes" id="UP000541610"/>
    </source>
</evidence>
<dbReference type="SUPFAM" id="SSF56672">
    <property type="entry name" value="DNA/RNA polymerases"/>
    <property type="match status" value="1"/>
</dbReference>
<keyword evidence="2 4" id="KW-0863">Zinc-finger</keyword>
<feature type="zinc finger region" description="C3H1-type" evidence="4">
    <location>
        <begin position="316"/>
        <end position="343"/>
    </location>
</feature>
<dbReference type="SMART" id="SM00356">
    <property type="entry name" value="ZnF_C3H1"/>
    <property type="match status" value="1"/>
</dbReference>
<feature type="region of interest" description="Disordered" evidence="5">
    <location>
        <begin position="340"/>
        <end position="377"/>
    </location>
</feature>
<feature type="compositionally biased region" description="Polar residues" evidence="5">
    <location>
        <begin position="186"/>
        <end position="205"/>
    </location>
</feature>
<feature type="compositionally biased region" description="Polar residues" evidence="5">
    <location>
        <begin position="345"/>
        <end position="368"/>
    </location>
</feature>
<dbReference type="GO" id="GO:0008270">
    <property type="term" value="F:zinc ion binding"/>
    <property type="evidence" value="ECO:0007669"/>
    <property type="project" value="UniProtKB-KW"/>
</dbReference>
<dbReference type="PROSITE" id="PS50103">
    <property type="entry name" value="ZF_C3H1"/>
    <property type="match status" value="1"/>
</dbReference>
<dbReference type="PANTHER" id="PTHR33050">
    <property type="entry name" value="REVERSE TRANSCRIPTASE DOMAIN-CONTAINING PROTEIN"/>
    <property type="match status" value="1"/>
</dbReference>